<evidence type="ECO:0000256" key="6">
    <source>
        <dbReference type="ARBA" id="ARBA00022989"/>
    </source>
</evidence>
<dbReference type="GO" id="GO:0030955">
    <property type="term" value="F:potassium ion binding"/>
    <property type="evidence" value="ECO:0007669"/>
    <property type="project" value="UniProtKB-UniRule"/>
</dbReference>
<comment type="function">
    <text evidence="9">Part of the high-affinity ATP-driven potassium transport (or Kdp) system, which catalyzes the hydrolysis of ATP coupled with the electrogenic transport of potassium into the cytoplasm. This subunit binds the extracellular potassium ions and delivers the ions to the membrane domain of KdpB through an intramembrane tunnel.</text>
</comment>
<feature type="transmembrane region" description="Helical" evidence="9">
    <location>
        <begin position="70"/>
        <end position="91"/>
    </location>
</feature>
<evidence type="ECO:0000256" key="3">
    <source>
        <dbReference type="ARBA" id="ARBA00022538"/>
    </source>
</evidence>
<keyword evidence="6 9" id="KW-1133">Transmembrane helix</keyword>
<dbReference type="PATRIC" id="fig|229920.5.peg.3363"/>
<dbReference type="RefSeq" id="WP_062423037.1">
    <property type="nucleotide sequence ID" value="NZ_BBYA01000012.1"/>
</dbReference>
<sequence>MTFIGWQQILLYFILVILLVKPVGIYLARVFSGEKNLLSPVIRPVEAFFYRLADVSVENEMDWKEYGKSVLVFNIAGIIFLYVILRIQHLLPVSLGVPEPLSPDLAFNTAVSFVTNTNWQSYSGESTLGIFSQTIGLTVQNFLSAATGMAVLLAFIRGFTRRQTSLLGNFWVDLTRSVLYVLLPLSIVLSLCLVGLGSVQTLQPSILFTTLENHATQSIPAGPVASQIAIKHLGTNGGGYYNANAAHPFENPSPMSNLLLMLAETVIPFSLTYIFGRLIGDTRQGWAILIVMLILLLPFTGLAYASESAGNPILQHLAAPTSSTPAAPAGNMEGKEVRFGVATSSLFTTLTTSTSSGAVISLHDSYTPLGGMAALVLMELGEVAPGGIGSGLYGMLVFVLVAVFIAGLMVGRTPEYLGKKIEPFEMKMAALLILIMPLLVLSLTALAVSTQAGLSGITNPGPHGFSQVLYAFSSMGNNNGSAFAGISANSPFYNLAGAFIMFASRFWLILPTLALAGSLAEKKKVPVGAGTLPTTSPLFIIWLVLIVLVVGALNFLPALAIGPIIEHIMMAGM</sequence>
<dbReference type="GO" id="GO:0008556">
    <property type="term" value="F:P-type potassium transmembrane transporter activity"/>
    <property type="evidence" value="ECO:0007669"/>
    <property type="project" value="InterPro"/>
</dbReference>
<keyword evidence="3 9" id="KW-0633">Potassium transport</keyword>
<protein>
    <recommendedName>
        <fullName evidence="9">Potassium-transporting ATPase potassium-binding subunit</fullName>
    </recommendedName>
    <alternativeName>
        <fullName evidence="9">ATP phosphohydrolase [potassium-transporting] A chain</fullName>
    </alternativeName>
    <alternativeName>
        <fullName evidence="9">Potassium-binding and translocating subunit A</fullName>
    </alternativeName>
    <alternativeName>
        <fullName evidence="9">Potassium-translocating ATPase A chain</fullName>
    </alternativeName>
</protein>
<feature type="transmembrane region" description="Helical" evidence="9">
    <location>
        <begin position="387"/>
        <end position="408"/>
    </location>
</feature>
<evidence type="ECO:0000256" key="4">
    <source>
        <dbReference type="ARBA" id="ARBA00022692"/>
    </source>
</evidence>
<dbReference type="OrthoDB" id="9763796at2"/>
<evidence type="ECO:0000313" key="11">
    <source>
        <dbReference type="Proteomes" id="UP000050430"/>
    </source>
</evidence>
<evidence type="ECO:0000256" key="7">
    <source>
        <dbReference type="ARBA" id="ARBA00023065"/>
    </source>
</evidence>
<keyword evidence="2 9" id="KW-1003">Cell membrane</keyword>
<keyword evidence="1 9" id="KW-0813">Transport</keyword>
<feature type="transmembrane region" description="Helical" evidence="9">
    <location>
        <begin position="130"/>
        <end position="156"/>
    </location>
</feature>
<feature type="transmembrane region" description="Helical" evidence="9">
    <location>
        <begin position="539"/>
        <end position="565"/>
    </location>
</feature>
<dbReference type="EMBL" id="LGCK01000004">
    <property type="protein sequence ID" value="KPL74064.1"/>
    <property type="molecule type" value="Genomic_DNA"/>
</dbReference>
<evidence type="ECO:0000256" key="1">
    <source>
        <dbReference type="ARBA" id="ARBA00022448"/>
    </source>
</evidence>
<dbReference type="PIRSF" id="PIRSF001294">
    <property type="entry name" value="K_ATPaseA"/>
    <property type="match status" value="1"/>
</dbReference>
<feature type="transmembrane region" description="Helical" evidence="9">
    <location>
        <begin position="286"/>
        <end position="305"/>
    </location>
</feature>
<comment type="caution">
    <text evidence="10">The sequence shown here is derived from an EMBL/GenBank/DDBJ whole genome shotgun (WGS) entry which is preliminary data.</text>
</comment>
<feature type="transmembrane region" description="Helical" evidence="9">
    <location>
        <begin position="177"/>
        <end position="199"/>
    </location>
</feature>
<evidence type="ECO:0000256" key="8">
    <source>
        <dbReference type="ARBA" id="ARBA00023136"/>
    </source>
</evidence>
<feature type="transmembrane region" description="Helical" evidence="9">
    <location>
        <begin position="495"/>
        <end position="519"/>
    </location>
</feature>
<comment type="similarity">
    <text evidence="9">Belongs to the KdpA family.</text>
</comment>
<dbReference type="PANTHER" id="PTHR30607">
    <property type="entry name" value="POTASSIUM-TRANSPORTING ATPASE A CHAIN"/>
    <property type="match status" value="1"/>
</dbReference>
<comment type="subcellular location">
    <subcellularLocation>
        <location evidence="9">Cell membrane</location>
        <topology evidence="9">Multi-pass membrane protein</topology>
    </subcellularLocation>
</comment>
<dbReference type="PANTHER" id="PTHR30607:SF2">
    <property type="entry name" value="POTASSIUM-TRANSPORTING ATPASE POTASSIUM-BINDING SUBUNIT"/>
    <property type="match status" value="1"/>
</dbReference>
<name>A0A0P6X3S6_9CHLR</name>
<dbReference type="InterPro" id="IPR004623">
    <property type="entry name" value="KdpA"/>
</dbReference>
<evidence type="ECO:0000256" key="5">
    <source>
        <dbReference type="ARBA" id="ARBA00022958"/>
    </source>
</evidence>
<feature type="transmembrane region" description="Helical" evidence="9">
    <location>
        <begin position="429"/>
        <end position="448"/>
    </location>
</feature>
<proteinExistence type="inferred from homology"/>
<dbReference type="Pfam" id="PF03814">
    <property type="entry name" value="KdpA"/>
    <property type="match status" value="1"/>
</dbReference>
<evidence type="ECO:0000256" key="2">
    <source>
        <dbReference type="ARBA" id="ARBA00022475"/>
    </source>
</evidence>
<evidence type="ECO:0000313" key="10">
    <source>
        <dbReference type="EMBL" id="KPL74064.1"/>
    </source>
</evidence>
<keyword evidence="7 9" id="KW-0406">Ion transport</keyword>
<dbReference type="HAMAP" id="MF_00275">
    <property type="entry name" value="KdpA"/>
    <property type="match status" value="1"/>
</dbReference>
<organism evidence="10 11">
    <name type="scientific">Leptolinea tardivitalis</name>
    <dbReference type="NCBI Taxonomy" id="229920"/>
    <lineage>
        <taxon>Bacteria</taxon>
        <taxon>Bacillati</taxon>
        <taxon>Chloroflexota</taxon>
        <taxon>Anaerolineae</taxon>
        <taxon>Anaerolineales</taxon>
        <taxon>Anaerolineaceae</taxon>
        <taxon>Leptolinea</taxon>
    </lineage>
</organism>
<keyword evidence="11" id="KW-1185">Reference proteome</keyword>
<dbReference type="Proteomes" id="UP000050430">
    <property type="component" value="Unassembled WGS sequence"/>
</dbReference>
<feature type="transmembrane region" description="Helical" evidence="9">
    <location>
        <begin position="6"/>
        <end position="28"/>
    </location>
</feature>
<dbReference type="NCBIfam" id="TIGR00680">
    <property type="entry name" value="kdpA"/>
    <property type="match status" value="1"/>
</dbReference>
<keyword evidence="5 9" id="KW-0630">Potassium</keyword>
<dbReference type="GO" id="GO:0005886">
    <property type="term" value="C:plasma membrane"/>
    <property type="evidence" value="ECO:0007669"/>
    <property type="project" value="UniProtKB-SubCell"/>
</dbReference>
<evidence type="ECO:0000256" key="9">
    <source>
        <dbReference type="HAMAP-Rule" id="MF_00275"/>
    </source>
</evidence>
<keyword evidence="4 9" id="KW-0812">Transmembrane</keyword>
<reference evidence="10 11" key="1">
    <citation type="submission" date="2015-07" db="EMBL/GenBank/DDBJ databases">
        <title>Genome sequence of Leptolinea tardivitalis DSM 16556.</title>
        <authorList>
            <person name="Hemp J."/>
            <person name="Ward L.M."/>
            <person name="Pace L.A."/>
            <person name="Fischer W.W."/>
        </authorList>
    </citation>
    <scope>NUCLEOTIDE SEQUENCE [LARGE SCALE GENOMIC DNA]</scope>
    <source>
        <strain evidence="10 11">YMTK-2</strain>
    </source>
</reference>
<dbReference type="AlphaFoldDB" id="A0A0P6X3S6"/>
<gene>
    <name evidence="9" type="primary">kdpA</name>
    <name evidence="10" type="ORF">ADM99_02190</name>
</gene>
<feature type="transmembrane region" description="Helical" evidence="9">
    <location>
        <begin position="258"/>
        <end position="279"/>
    </location>
</feature>
<keyword evidence="8 9" id="KW-0472">Membrane</keyword>
<dbReference type="STRING" id="229920.ADM99_02190"/>
<comment type="subunit">
    <text evidence="9">The system is composed of three essential subunits: KdpA, KdpB and KdpC.</text>
</comment>
<accession>A0A0P6X3S6</accession>